<evidence type="ECO:0000259" key="6">
    <source>
        <dbReference type="Pfam" id="PF16916"/>
    </source>
</evidence>
<keyword evidence="4" id="KW-1133">Transmembrane helix</keyword>
<dbReference type="SUPFAM" id="SSF160240">
    <property type="entry name" value="Cation efflux protein cytoplasmic domain-like"/>
    <property type="match status" value="1"/>
</dbReference>
<evidence type="ECO:0000256" key="5">
    <source>
        <dbReference type="SAM" id="SignalP"/>
    </source>
</evidence>
<protein>
    <submittedName>
        <fullName evidence="7">Zinc transporter 1</fullName>
    </submittedName>
</protein>
<dbReference type="GO" id="GO:0005385">
    <property type="term" value="F:zinc ion transmembrane transporter activity"/>
    <property type="evidence" value="ECO:0007669"/>
    <property type="project" value="TreeGrafter"/>
</dbReference>
<dbReference type="Pfam" id="PF16916">
    <property type="entry name" value="ZT_dimer"/>
    <property type="match status" value="1"/>
</dbReference>
<dbReference type="AlphaFoldDB" id="A0A6G1PR12"/>
<keyword evidence="5" id="KW-0732">Signal</keyword>
<proteinExistence type="inferred from homology"/>
<keyword evidence="2" id="KW-0862">Zinc</keyword>
<dbReference type="GO" id="GO:0005794">
    <property type="term" value="C:Golgi apparatus"/>
    <property type="evidence" value="ECO:0007669"/>
    <property type="project" value="TreeGrafter"/>
</dbReference>
<evidence type="ECO:0000256" key="2">
    <source>
        <dbReference type="ARBA" id="ARBA00022833"/>
    </source>
</evidence>
<feature type="domain" description="Cation efflux protein cytoplasmic" evidence="6">
    <location>
        <begin position="410"/>
        <end position="484"/>
    </location>
</feature>
<feature type="compositionally biased region" description="Low complexity" evidence="3">
    <location>
        <begin position="71"/>
        <end position="87"/>
    </location>
</feature>
<dbReference type="GO" id="GO:0019855">
    <property type="term" value="F:calcium channel inhibitor activity"/>
    <property type="evidence" value="ECO:0007669"/>
    <property type="project" value="TreeGrafter"/>
</dbReference>
<keyword evidence="4" id="KW-0812">Transmembrane</keyword>
<dbReference type="PANTHER" id="PTHR45820">
    <property type="entry name" value="FI23527P1"/>
    <property type="match status" value="1"/>
</dbReference>
<keyword evidence="4" id="KW-0472">Membrane</keyword>
<dbReference type="EMBL" id="CM015719">
    <property type="protein sequence ID" value="KAF3692740.1"/>
    <property type="molecule type" value="Genomic_DNA"/>
</dbReference>
<evidence type="ECO:0000313" key="8">
    <source>
        <dbReference type="Proteomes" id="UP000503349"/>
    </source>
</evidence>
<organism evidence="7 8">
    <name type="scientific">Channa argus</name>
    <name type="common">Northern snakehead</name>
    <name type="synonym">Ophicephalus argus</name>
    <dbReference type="NCBI Taxonomy" id="215402"/>
    <lineage>
        <taxon>Eukaryota</taxon>
        <taxon>Metazoa</taxon>
        <taxon>Chordata</taxon>
        <taxon>Craniata</taxon>
        <taxon>Vertebrata</taxon>
        <taxon>Euteleostomi</taxon>
        <taxon>Actinopterygii</taxon>
        <taxon>Neopterygii</taxon>
        <taxon>Teleostei</taxon>
        <taxon>Neoteleostei</taxon>
        <taxon>Acanthomorphata</taxon>
        <taxon>Anabantaria</taxon>
        <taxon>Anabantiformes</taxon>
        <taxon>Channoidei</taxon>
        <taxon>Channidae</taxon>
        <taxon>Channa</taxon>
    </lineage>
</organism>
<evidence type="ECO:0000256" key="4">
    <source>
        <dbReference type="SAM" id="Phobius"/>
    </source>
</evidence>
<feature type="chain" id="PRO_5026084815" evidence="5">
    <location>
        <begin position="24"/>
        <end position="559"/>
    </location>
</feature>
<feature type="compositionally biased region" description="Low complexity" evidence="3">
    <location>
        <begin position="101"/>
        <end position="112"/>
    </location>
</feature>
<accession>A0A6G1PR12</accession>
<evidence type="ECO:0000256" key="3">
    <source>
        <dbReference type="SAM" id="MobiDB-lite"/>
    </source>
</evidence>
<dbReference type="GO" id="GO:0016020">
    <property type="term" value="C:membrane"/>
    <property type="evidence" value="ECO:0007669"/>
    <property type="project" value="TreeGrafter"/>
</dbReference>
<dbReference type="PANTHER" id="PTHR45820:SF6">
    <property type="entry name" value="ZINC_CADMIUM RESISTANCE PROTEIN-LIKE"/>
    <property type="match status" value="1"/>
</dbReference>
<dbReference type="GO" id="GO:0010312">
    <property type="term" value="P:detoxification of zinc ion"/>
    <property type="evidence" value="ECO:0007669"/>
    <property type="project" value="TreeGrafter"/>
</dbReference>
<reference evidence="7 8" key="1">
    <citation type="submission" date="2019-02" db="EMBL/GenBank/DDBJ databases">
        <title>Opniocepnalus argus genome.</title>
        <authorList>
            <person name="Zhou C."/>
            <person name="Xiao S."/>
        </authorList>
    </citation>
    <scope>NUCLEOTIDE SEQUENCE [LARGE SCALE GENOMIC DNA]</scope>
    <source>
        <strain evidence="7">OARG1902GOOAL</strain>
        <tissue evidence="7">Muscle</tissue>
    </source>
</reference>
<dbReference type="Proteomes" id="UP000503349">
    <property type="component" value="Chromosome 8"/>
</dbReference>
<feature type="transmembrane region" description="Helical" evidence="4">
    <location>
        <begin position="374"/>
        <end position="395"/>
    </location>
</feature>
<evidence type="ECO:0000256" key="1">
    <source>
        <dbReference type="ARBA" id="ARBA00008873"/>
    </source>
</evidence>
<feature type="transmembrane region" description="Helical" evidence="4">
    <location>
        <begin position="339"/>
        <end position="362"/>
    </location>
</feature>
<reference evidence="8" key="2">
    <citation type="submission" date="2019-02" db="EMBL/GenBank/DDBJ databases">
        <title>Opniocepnalus argus Var Kimnra genome.</title>
        <authorList>
            <person name="Zhou C."/>
            <person name="Xiao S."/>
        </authorList>
    </citation>
    <scope>NUCLEOTIDE SEQUENCE [LARGE SCALE GENOMIC DNA]</scope>
</reference>
<dbReference type="InterPro" id="IPR036837">
    <property type="entry name" value="Cation_efflux_CTD_sf"/>
</dbReference>
<dbReference type="InterPro" id="IPR027470">
    <property type="entry name" value="Cation_efflux_CTD"/>
</dbReference>
<feature type="signal peptide" evidence="5">
    <location>
        <begin position="1"/>
        <end position="23"/>
    </location>
</feature>
<gene>
    <name evidence="7" type="ORF">EXN66_Car008416</name>
</gene>
<keyword evidence="8" id="KW-1185">Reference proteome</keyword>
<name>A0A6G1PR12_CHAAH</name>
<sequence length="559" mass="60734">MRMLHCCMLAVTILLLVCEVIFSQLCKSLITLVDGFHTLFILMCMALPLPHATSLKAQLCPLDFPASPSRVLSSSVTPPSTSPAESPMRLPPGTQTATDGPALPAQPLTPQPNHEAPSLATSYRLSFPEISIPALDCEIISFSLEPQPVQRPLLLVVVGAVSLLHKMLLLRLNWSQLHDDRAKTHGQPETESDVEVNHKVLVKEETKDQAEPGRGLDDVNQIQSAVDTLLHNGALVLCNPDTSSIPDTESQTPDQQPQIHLHAAAPHDIWVSDIVRSVRDLKVFQCRSRNITGIRKDNVCMGCCEGQNTCKTSSLHKSPYYTEKPAASSWWPVSIMSSLLVLQGLCTSLLALANSLVMLLIRPQHLHSTEACSFLVYLDPGLSLLAVIMLITTVWPQMCRYGLLLLQATPPHICVSELERRIASVPGVEAVHDLHIWQLAESLTVASVHVHCTARFPAHRCADLMSGVTKVLQNVGVNCCTVQPEFASCAGSSARSECDDSPDRFLPPLLTCSLACRKACAGSMCCSPREEVTKSLLAPPAGETRAEPQTLIIENTGGK</sequence>
<dbReference type="GO" id="GO:0006882">
    <property type="term" value="P:intracellular zinc ion homeostasis"/>
    <property type="evidence" value="ECO:0007669"/>
    <property type="project" value="TreeGrafter"/>
</dbReference>
<evidence type="ECO:0000313" key="7">
    <source>
        <dbReference type="EMBL" id="KAF3692740.1"/>
    </source>
</evidence>
<comment type="similarity">
    <text evidence="1">Belongs to the cation diffusion facilitator (CDF) transporter (TC 2.A.4) family. SLC30A subfamily.</text>
</comment>
<dbReference type="GO" id="GO:0005783">
    <property type="term" value="C:endoplasmic reticulum"/>
    <property type="evidence" value="ECO:0007669"/>
    <property type="project" value="TreeGrafter"/>
</dbReference>
<feature type="region of interest" description="Disordered" evidence="3">
    <location>
        <begin position="71"/>
        <end position="117"/>
    </location>
</feature>